<proteinExistence type="predicted"/>
<dbReference type="PROSITE" id="PS50280">
    <property type="entry name" value="SET"/>
    <property type="match status" value="1"/>
</dbReference>
<sequence>MESEIQDLLAWAKTKGIEINGCAPKQLHGRGLGIVATRELEENEVILRVPTNTLRSLANTPRDIVAQLPGASVHAILAAALCLDGDDEDGDNSSSSLGAWRGVLPSREDVHTLLPLCWPAELRALLPHKAAKLLSRQRANFQRDWAAVEAASFPSRPRRPTWDDFRHAWLLVNTRSFYHTTRGTATRPREDHMVLQPVADLFNHSPAAADVCEGSFDDAAFTITTRARHAPGDELFIKYGPHGNDFLLVEYGFALPPPLDAAWDETCLDEQLCPALAAVPGARQRLEEAGFWGGYMLDRQTACYRTHVALRALCLTPLRWRQVLDGERDEDADRERVDAALVGVLRRYEEDIAARIADVEGATAGEPLSREIMRDRWLQIQDLVVSTRRRLEE</sequence>
<evidence type="ECO:0000259" key="1">
    <source>
        <dbReference type="PROSITE" id="PS50280"/>
    </source>
</evidence>
<evidence type="ECO:0000313" key="3">
    <source>
        <dbReference type="Proteomes" id="UP000076744"/>
    </source>
</evidence>
<dbReference type="AlphaFoldDB" id="A0A167SYC5"/>
<dbReference type="RefSeq" id="XP_018703172.1">
    <property type="nucleotide sequence ID" value="XM_018849674.1"/>
</dbReference>
<protein>
    <submittedName>
        <fullName evidence="2">SET domain protein</fullName>
    </submittedName>
</protein>
<dbReference type="EMBL" id="AZHB01000015">
    <property type="protein sequence ID" value="OAA60059.1"/>
    <property type="molecule type" value="Genomic_DNA"/>
</dbReference>
<evidence type="ECO:0000313" key="2">
    <source>
        <dbReference type="EMBL" id="OAA60059.1"/>
    </source>
</evidence>
<dbReference type="GeneID" id="30022362"/>
<name>A0A167SYC5_CORFA</name>
<dbReference type="SUPFAM" id="SSF82199">
    <property type="entry name" value="SET domain"/>
    <property type="match status" value="1"/>
</dbReference>
<accession>A0A167SYC5</accession>
<organism evidence="2 3">
    <name type="scientific">Cordyceps fumosorosea (strain ARSEF 2679)</name>
    <name type="common">Isaria fumosorosea</name>
    <dbReference type="NCBI Taxonomy" id="1081104"/>
    <lineage>
        <taxon>Eukaryota</taxon>
        <taxon>Fungi</taxon>
        <taxon>Dikarya</taxon>
        <taxon>Ascomycota</taxon>
        <taxon>Pezizomycotina</taxon>
        <taxon>Sordariomycetes</taxon>
        <taxon>Hypocreomycetidae</taxon>
        <taxon>Hypocreales</taxon>
        <taxon>Cordycipitaceae</taxon>
        <taxon>Cordyceps</taxon>
    </lineage>
</organism>
<dbReference type="Gene3D" id="3.90.1410.10">
    <property type="entry name" value="set domain protein methyltransferase, domain 1"/>
    <property type="match status" value="1"/>
</dbReference>
<dbReference type="OrthoDB" id="441812at2759"/>
<feature type="domain" description="SET" evidence="1">
    <location>
        <begin position="15"/>
        <end position="240"/>
    </location>
</feature>
<gene>
    <name evidence="2" type="ORF">ISF_06070</name>
</gene>
<dbReference type="PANTHER" id="PTHR13271">
    <property type="entry name" value="UNCHARACTERIZED PUTATIVE METHYLTRANSFERASE"/>
    <property type="match status" value="1"/>
</dbReference>
<keyword evidence="3" id="KW-1185">Reference proteome</keyword>
<reference evidence="2 3" key="1">
    <citation type="journal article" date="2016" name="Genome Biol. Evol.">
        <title>Divergent and convergent evolution of fungal pathogenicity.</title>
        <authorList>
            <person name="Shang Y."/>
            <person name="Xiao G."/>
            <person name="Zheng P."/>
            <person name="Cen K."/>
            <person name="Zhan S."/>
            <person name="Wang C."/>
        </authorList>
    </citation>
    <scope>NUCLEOTIDE SEQUENCE [LARGE SCALE GENOMIC DNA]</scope>
    <source>
        <strain evidence="2 3">ARSEF 2679</strain>
    </source>
</reference>
<dbReference type="InterPro" id="IPR046341">
    <property type="entry name" value="SET_dom_sf"/>
</dbReference>
<dbReference type="Pfam" id="PF00856">
    <property type="entry name" value="SET"/>
    <property type="match status" value="1"/>
</dbReference>
<dbReference type="GO" id="GO:0016279">
    <property type="term" value="F:protein-lysine N-methyltransferase activity"/>
    <property type="evidence" value="ECO:0007669"/>
    <property type="project" value="TreeGrafter"/>
</dbReference>
<dbReference type="InterPro" id="IPR050600">
    <property type="entry name" value="SETD3_SETD6_MTase"/>
</dbReference>
<dbReference type="InterPro" id="IPR001214">
    <property type="entry name" value="SET_dom"/>
</dbReference>
<comment type="caution">
    <text evidence="2">The sequence shown here is derived from an EMBL/GenBank/DDBJ whole genome shotgun (WGS) entry which is preliminary data.</text>
</comment>
<dbReference type="Proteomes" id="UP000076744">
    <property type="component" value="Unassembled WGS sequence"/>
</dbReference>
<dbReference type="PANTHER" id="PTHR13271:SF137">
    <property type="entry name" value="SET DOMAIN-CONTAINING PROTEIN"/>
    <property type="match status" value="1"/>
</dbReference>
<dbReference type="STRING" id="1081104.A0A167SYC5"/>